<feature type="region of interest" description="Disordered" evidence="1">
    <location>
        <begin position="26"/>
        <end position="103"/>
    </location>
</feature>
<name>A0AA40KQL3_9HYME</name>
<dbReference type="EMBL" id="JAHYIQ010000009">
    <property type="protein sequence ID" value="KAK1129134.1"/>
    <property type="molecule type" value="Genomic_DNA"/>
</dbReference>
<evidence type="ECO:0000313" key="3">
    <source>
        <dbReference type="Proteomes" id="UP001177670"/>
    </source>
</evidence>
<organism evidence="2 3">
    <name type="scientific">Melipona bicolor</name>
    <dbReference type="NCBI Taxonomy" id="60889"/>
    <lineage>
        <taxon>Eukaryota</taxon>
        <taxon>Metazoa</taxon>
        <taxon>Ecdysozoa</taxon>
        <taxon>Arthropoda</taxon>
        <taxon>Hexapoda</taxon>
        <taxon>Insecta</taxon>
        <taxon>Pterygota</taxon>
        <taxon>Neoptera</taxon>
        <taxon>Endopterygota</taxon>
        <taxon>Hymenoptera</taxon>
        <taxon>Apocrita</taxon>
        <taxon>Aculeata</taxon>
        <taxon>Apoidea</taxon>
        <taxon>Anthophila</taxon>
        <taxon>Apidae</taxon>
        <taxon>Melipona</taxon>
    </lineage>
</organism>
<keyword evidence="3" id="KW-1185">Reference proteome</keyword>
<dbReference type="AlphaFoldDB" id="A0AA40KQL3"/>
<reference evidence="2" key="1">
    <citation type="submission" date="2021-10" db="EMBL/GenBank/DDBJ databases">
        <title>Melipona bicolor Genome sequencing and assembly.</title>
        <authorList>
            <person name="Araujo N.S."/>
            <person name="Arias M.C."/>
        </authorList>
    </citation>
    <scope>NUCLEOTIDE SEQUENCE</scope>
    <source>
        <strain evidence="2">USP_2M_L1-L4_2017</strain>
        <tissue evidence="2">Whole body</tissue>
    </source>
</reference>
<dbReference type="Proteomes" id="UP001177670">
    <property type="component" value="Unassembled WGS sequence"/>
</dbReference>
<accession>A0AA40KQL3</accession>
<gene>
    <name evidence="2" type="ORF">K0M31_020264</name>
</gene>
<proteinExistence type="predicted"/>
<evidence type="ECO:0000256" key="1">
    <source>
        <dbReference type="SAM" id="MobiDB-lite"/>
    </source>
</evidence>
<sequence length="103" mass="10909">MLNPVCSPPIAQSGVTRISERSRTVLKISDDARGSGKSVPKYSQFRIPEEEEKGGGGGGGGGKQTNNGSFAFKDRLQKTRPGQNSPSVIISEHNSPFDGSTFV</sequence>
<protein>
    <submittedName>
        <fullName evidence="2">Uncharacterized protein</fullName>
    </submittedName>
</protein>
<comment type="caution">
    <text evidence="2">The sequence shown here is derived from an EMBL/GenBank/DDBJ whole genome shotgun (WGS) entry which is preliminary data.</text>
</comment>
<feature type="compositionally biased region" description="Polar residues" evidence="1">
    <location>
        <begin position="80"/>
        <end position="103"/>
    </location>
</feature>
<evidence type="ECO:0000313" key="2">
    <source>
        <dbReference type="EMBL" id="KAK1129134.1"/>
    </source>
</evidence>